<reference evidence="2" key="1">
    <citation type="submission" date="2022-01" db="EMBL/GenBank/DDBJ databases">
        <authorList>
            <person name="King R."/>
        </authorList>
    </citation>
    <scope>NUCLEOTIDE SEQUENCE</scope>
</reference>
<protein>
    <submittedName>
        <fullName evidence="2">Uncharacterized protein</fullName>
    </submittedName>
</protein>
<name>A0A9N9S351_9DIPT</name>
<sequence length="166" mass="18688">MDKFSLISAGLFSTAGMCAIISLASSEWIIEIGNNSKYGLMWQCITIYKRNQICFTPILSTEWLITLILIFLGVICITTVVILLVASKWDRNVIFYARWIGFSAMILFCIAAVIFPLGFYVQEIGGLPYQLPNSHQVGISYIFFILALWITVISELFAGKICLPHF</sequence>
<feature type="transmembrane region" description="Helical" evidence="1">
    <location>
        <begin position="99"/>
        <end position="121"/>
    </location>
</feature>
<evidence type="ECO:0000313" key="2">
    <source>
        <dbReference type="EMBL" id="CAG9808006.1"/>
    </source>
</evidence>
<feature type="transmembrane region" description="Helical" evidence="1">
    <location>
        <begin position="141"/>
        <end position="163"/>
    </location>
</feature>
<dbReference type="OrthoDB" id="8768722at2759"/>
<dbReference type="PANTHER" id="PTHR31186">
    <property type="entry name" value="MODULATOR OF SMOOTHENED PROTEIN"/>
    <property type="match status" value="1"/>
</dbReference>
<dbReference type="Pfam" id="PF18800">
    <property type="entry name" value="Atthog"/>
    <property type="match status" value="1"/>
</dbReference>
<feature type="transmembrane region" description="Helical" evidence="1">
    <location>
        <begin position="63"/>
        <end position="87"/>
    </location>
</feature>
<accession>A0A9N9S351</accession>
<dbReference type="GO" id="GO:0060170">
    <property type="term" value="C:ciliary membrane"/>
    <property type="evidence" value="ECO:0007669"/>
    <property type="project" value="TreeGrafter"/>
</dbReference>
<evidence type="ECO:0000313" key="3">
    <source>
        <dbReference type="Proteomes" id="UP001153620"/>
    </source>
</evidence>
<keyword evidence="3" id="KW-1185">Reference proteome</keyword>
<dbReference type="PANTHER" id="PTHR31186:SF1">
    <property type="entry name" value="MODULATOR OF SMOOTHENED PROTEIN"/>
    <property type="match status" value="1"/>
</dbReference>
<dbReference type="EMBL" id="OU895879">
    <property type="protein sequence ID" value="CAG9808006.1"/>
    <property type="molecule type" value="Genomic_DNA"/>
</dbReference>
<reference evidence="2" key="2">
    <citation type="submission" date="2022-10" db="EMBL/GenBank/DDBJ databases">
        <authorList>
            <consortium name="ENA_rothamsted_submissions"/>
            <consortium name="culmorum"/>
            <person name="King R."/>
        </authorList>
    </citation>
    <scope>NUCLEOTIDE SEQUENCE</scope>
</reference>
<keyword evidence="1" id="KW-1133">Transmembrane helix</keyword>
<dbReference type="Proteomes" id="UP001153620">
    <property type="component" value="Chromosome 3"/>
</dbReference>
<evidence type="ECO:0000256" key="1">
    <source>
        <dbReference type="SAM" id="Phobius"/>
    </source>
</evidence>
<keyword evidence="1" id="KW-0472">Membrane</keyword>
<proteinExistence type="predicted"/>
<dbReference type="AlphaFoldDB" id="A0A9N9S351"/>
<organism evidence="2 3">
    <name type="scientific">Chironomus riparius</name>
    <dbReference type="NCBI Taxonomy" id="315576"/>
    <lineage>
        <taxon>Eukaryota</taxon>
        <taxon>Metazoa</taxon>
        <taxon>Ecdysozoa</taxon>
        <taxon>Arthropoda</taxon>
        <taxon>Hexapoda</taxon>
        <taxon>Insecta</taxon>
        <taxon>Pterygota</taxon>
        <taxon>Neoptera</taxon>
        <taxon>Endopterygota</taxon>
        <taxon>Diptera</taxon>
        <taxon>Nematocera</taxon>
        <taxon>Chironomoidea</taxon>
        <taxon>Chironomidae</taxon>
        <taxon>Chironominae</taxon>
        <taxon>Chironomus</taxon>
    </lineage>
</organism>
<dbReference type="GO" id="GO:0005794">
    <property type="term" value="C:Golgi apparatus"/>
    <property type="evidence" value="ECO:0007669"/>
    <property type="project" value="TreeGrafter"/>
</dbReference>
<keyword evidence="1" id="KW-0812">Transmembrane</keyword>
<dbReference type="GO" id="GO:0045879">
    <property type="term" value="P:negative regulation of smoothened signaling pathway"/>
    <property type="evidence" value="ECO:0007669"/>
    <property type="project" value="TreeGrafter"/>
</dbReference>
<gene>
    <name evidence="2" type="ORF">CHIRRI_LOCUS10852</name>
</gene>
<dbReference type="InterPro" id="IPR037663">
    <property type="entry name" value="Mosmo"/>
</dbReference>